<dbReference type="InterPro" id="IPR020472">
    <property type="entry name" value="WD40_PAC1"/>
</dbReference>
<organism evidence="7 8">
    <name type="scientific">Artemia franciscana</name>
    <name type="common">Brine shrimp</name>
    <name type="synonym">Artemia sanfranciscana</name>
    <dbReference type="NCBI Taxonomy" id="6661"/>
    <lineage>
        <taxon>Eukaryota</taxon>
        <taxon>Metazoa</taxon>
        <taxon>Ecdysozoa</taxon>
        <taxon>Arthropoda</taxon>
        <taxon>Crustacea</taxon>
        <taxon>Branchiopoda</taxon>
        <taxon>Anostraca</taxon>
        <taxon>Artemiidae</taxon>
        <taxon>Artemia</taxon>
    </lineage>
</organism>
<keyword evidence="8" id="KW-1185">Reference proteome</keyword>
<evidence type="ECO:0000259" key="6">
    <source>
        <dbReference type="PROSITE" id="PS50225"/>
    </source>
</evidence>
<keyword evidence="5" id="KW-0812">Transmembrane</keyword>
<name>A0AA88L2J3_ARTSF</name>
<evidence type="ECO:0000313" key="8">
    <source>
        <dbReference type="Proteomes" id="UP001187531"/>
    </source>
</evidence>
<dbReference type="InterPro" id="IPR019775">
    <property type="entry name" value="WD40_repeat_CS"/>
</dbReference>
<dbReference type="Gene3D" id="2.130.10.10">
    <property type="entry name" value="YVTN repeat-like/Quinoprotein amine dehydrogenase"/>
    <property type="match status" value="2"/>
</dbReference>
<sequence length="469" mass="53437">MNHSHAFRTSPEVRLVLLITLFNIVVMAISYTNERRPRFASYHRLICTLILKIFYKEVESQFKVVSELRPRYRSISRALRQSSQKLPECWHVVFSPDETKFAWLCGNHKVVLVPWNRSKNCLLDLDDKDERGNEIKSNLVVIDAGSPVNSVAFGTGTPEEHLFRQESGRWTRFNFSRDLVLATGHVNGRIRIWDAFSGHVLLELMDHTDAVRDIAFAPDGSLRLVSGSLDKSLKIWDLKDDGNMIKTLSGHKSHVFWCTWSPTSVYMASCGSENKVIVWDMKRYKIHQTLVGHYNSVMACDFSPDGAILATASRDTRVILWDPASGKLLRTLYHVQPPPSFIFASGANGAWIRGIAYSRDGMHIGTVSEGGLVRFWNLVDEERDIPMVKQCDNNDEEEELLCCSVSPSGRTLAVGNSESRVTFYQVPRVVGTLKHLARMAVRKHLESPNIDNILLPTRLTEYLKYHLWY</sequence>
<feature type="domain" description="SOCS box" evidence="6">
    <location>
        <begin position="432"/>
        <end position="469"/>
    </location>
</feature>
<evidence type="ECO:0000313" key="7">
    <source>
        <dbReference type="EMBL" id="KAK2714132.1"/>
    </source>
</evidence>
<keyword evidence="5" id="KW-0472">Membrane</keyword>
<dbReference type="InterPro" id="IPR051983">
    <property type="entry name" value="WSB_SOCS-box_domain"/>
</dbReference>
<dbReference type="PRINTS" id="PR00320">
    <property type="entry name" value="GPROTEINBRPT"/>
</dbReference>
<dbReference type="PROSITE" id="PS50225">
    <property type="entry name" value="SOCS"/>
    <property type="match status" value="1"/>
</dbReference>
<evidence type="ECO:0000256" key="5">
    <source>
        <dbReference type="SAM" id="Phobius"/>
    </source>
</evidence>
<dbReference type="AlphaFoldDB" id="A0AA88L2J3"/>
<dbReference type="GO" id="GO:0000209">
    <property type="term" value="P:protein polyubiquitination"/>
    <property type="evidence" value="ECO:0007669"/>
    <property type="project" value="TreeGrafter"/>
</dbReference>
<dbReference type="Proteomes" id="UP001187531">
    <property type="component" value="Unassembled WGS sequence"/>
</dbReference>
<dbReference type="SUPFAM" id="SSF158235">
    <property type="entry name" value="SOCS box-like"/>
    <property type="match status" value="1"/>
</dbReference>
<keyword evidence="2" id="KW-0677">Repeat</keyword>
<dbReference type="PANTHER" id="PTHR15622:SF2">
    <property type="entry name" value="U4_U6 SMALL NUCLEAR RIBONUCLEOPROTEIN PRP4"/>
    <property type="match status" value="1"/>
</dbReference>
<reference evidence="7" key="1">
    <citation type="submission" date="2023-07" db="EMBL/GenBank/DDBJ databases">
        <title>Chromosome-level genome assembly of Artemia franciscana.</title>
        <authorList>
            <person name="Jo E."/>
        </authorList>
    </citation>
    <scope>NUCLEOTIDE SEQUENCE</scope>
    <source>
        <tissue evidence="7">Whole body</tissue>
    </source>
</reference>
<dbReference type="PANTHER" id="PTHR15622">
    <property type="entry name" value="WD40 REPEAT PROTEIN"/>
    <property type="match status" value="1"/>
</dbReference>
<feature type="repeat" description="WD" evidence="4">
    <location>
        <begin position="248"/>
        <end position="289"/>
    </location>
</feature>
<dbReference type="CDD" id="cd03587">
    <property type="entry name" value="SOCS"/>
    <property type="match status" value="1"/>
</dbReference>
<keyword evidence="5" id="KW-1133">Transmembrane helix</keyword>
<evidence type="ECO:0000256" key="3">
    <source>
        <dbReference type="ARBA" id="ARBA00022786"/>
    </source>
</evidence>
<dbReference type="CDD" id="cd00200">
    <property type="entry name" value="WD40"/>
    <property type="match status" value="1"/>
</dbReference>
<dbReference type="Pfam" id="PF07525">
    <property type="entry name" value="SOCS_box"/>
    <property type="match status" value="1"/>
</dbReference>
<dbReference type="InterPro" id="IPR001496">
    <property type="entry name" value="SOCS_box"/>
</dbReference>
<dbReference type="InterPro" id="IPR036322">
    <property type="entry name" value="WD40_repeat_dom_sf"/>
</dbReference>
<comment type="caution">
    <text evidence="7">The sequence shown here is derived from an EMBL/GenBank/DDBJ whole genome shotgun (WGS) entry which is preliminary data.</text>
</comment>
<keyword evidence="1 4" id="KW-0853">WD repeat</keyword>
<dbReference type="SMART" id="SM00320">
    <property type="entry name" value="WD40"/>
    <property type="match status" value="6"/>
</dbReference>
<dbReference type="GO" id="GO:0035556">
    <property type="term" value="P:intracellular signal transduction"/>
    <property type="evidence" value="ECO:0007669"/>
    <property type="project" value="InterPro"/>
</dbReference>
<dbReference type="SUPFAM" id="SSF50978">
    <property type="entry name" value="WD40 repeat-like"/>
    <property type="match status" value="1"/>
</dbReference>
<dbReference type="PROSITE" id="PS50294">
    <property type="entry name" value="WD_REPEATS_REGION"/>
    <property type="match status" value="3"/>
</dbReference>
<dbReference type="InterPro" id="IPR015943">
    <property type="entry name" value="WD40/YVTN_repeat-like_dom_sf"/>
</dbReference>
<dbReference type="SMART" id="SM00969">
    <property type="entry name" value="SOCS_box"/>
    <property type="match status" value="1"/>
</dbReference>
<dbReference type="PROSITE" id="PS50082">
    <property type="entry name" value="WD_REPEATS_2"/>
    <property type="match status" value="3"/>
</dbReference>
<dbReference type="Gene3D" id="1.10.750.20">
    <property type="entry name" value="SOCS box"/>
    <property type="match status" value="1"/>
</dbReference>
<accession>A0AA88L2J3</accession>
<feature type="repeat" description="WD" evidence="4">
    <location>
        <begin position="204"/>
        <end position="246"/>
    </location>
</feature>
<evidence type="ECO:0000256" key="4">
    <source>
        <dbReference type="PROSITE-ProRule" id="PRU00221"/>
    </source>
</evidence>
<gene>
    <name evidence="7" type="ORF">QYM36_008643</name>
</gene>
<dbReference type="EMBL" id="JAVRJZ010000013">
    <property type="protein sequence ID" value="KAK2714132.1"/>
    <property type="molecule type" value="Genomic_DNA"/>
</dbReference>
<dbReference type="PROSITE" id="PS00678">
    <property type="entry name" value="WD_REPEATS_1"/>
    <property type="match status" value="1"/>
</dbReference>
<keyword evidence="3" id="KW-0833">Ubl conjugation pathway</keyword>
<feature type="repeat" description="WD" evidence="4">
    <location>
        <begin position="290"/>
        <end position="331"/>
    </location>
</feature>
<protein>
    <recommendedName>
        <fullName evidence="6">SOCS box domain-containing protein</fullName>
    </recommendedName>
</protein>
<evidence type="ECO:0000256" key="1">
    <source>
        <dbReference type="ARBA" id="ARBA00022574"/>
    </source>
</evidence>
<evidence type="ECO:0000256" key="2">
    <source>
        <dbReference type="ARBA" id="ARBA00022737"/>
    </source>
</evidence>
<dbReference type="Pfam" id="PF00400">
    <property type="entry name" value="WD40"/>
    <property type="match status" value="3"/>
</dbReference>
<dbReference type="InterPro" id="IPR036036">
    <property type="entry name" value="SOCS_box-like_dom_sf"/>
</dbReference>
<feature type="transmembrane region" description="Helical" evidence="5">
    <location>
        <begin position="12"/>
        <end position="31"/>
    </location>
</feature>
<proteinExistence type="predicted"/>
<dbReference type="InterPro" id="IPR001680">
    <property type="entry name" value="WD40_rpt"/>
</dbReference>